<name>A0A834SSR8_9FABA</name>
<reference evidence="3" key="1">
    <citation type="submission" date="2020-09" db="EMBL/GenBank/DDBJ databases">
        <title>Genome-Enabled Discovery of Anthraquinone Biosynthesis in Senna tora.</title>
        <authorList>
            <person name="Kang S.-H."/>
            <person name="Pandey R.P."/>
            <person name="Lee C.-M."/>
            <person name="Sim J.-S."/>
            <person name="Jeong J.-T."/>
            <person name="Choi B.-S."/>
            <person name="Jung M."/>
            <person name="Ginzburg D."/>
            <person name="Zhao K."/>
            <person name="Won S.Y."/>
            <person name="Oh T.-J."/>
            <person name="Yu Y."/>
            <person name="Kim N.-H."/>
            <person name="Lee O.R."/>
            <person name="Lee T.-H."/>
            <person name="Bashyal P."/>
            <person name="Kim T.-S."/>
            <person name="Lee W.-H."/>
            <person name="Kawkins C."/>
            <person name="Kim C.-K."/>
            <person name="Kim J.S."/>
            <person name="Ahn B.O."/>
            <person name="Rhee S.Y."/>
            <person name="Sohng J.K."/>
        </authorList>
    </citation>
    <scope>NUCLEOTIDE SEQUENCE</scope>
    <source>
        <tissue evidence="3">Leaf</tissue>
    </source>
</reference>
<keyword evidence="3" id="KW-0347">Helicase</keyword>
<evidence type="ECO:0000313" key="3">
    <source>
        <dbReference type="EMBL" id="KAF7808275.1"/>
    </source>
</evidence>
<evidence type="ECO:0000256" key="1">
    <source>
        <dbReference type="SAM" id="MobiDB-lite"/>
    </source>
</evidence>
<keyword evidence="3" id="KW-0067">ATP-binding</keyword>
<sequence length="292" mass="32553">MSRRSSSLHRSNMQEQNYGPPTNDPHMSSTIERLQRRNYLSSKRGQKFGPPSNDPHMSSTVARLQPRNYLLSKIDVGNGTVGGDNVGNQEIEIPDDLLIKEAADPIKEIVNTTYPSFLDNLDNIKYFQDRAILCPILENVEAINNFMLSLLPGEEVTYLSSDSICKSDTNVQSLEDVYTPDILNSIRCSGVPNHLLKLKVGAPIMLLRNLDRSIGLCNGSRLIITQLGKHVLEARSISGSNVGQEIFIPRTVLTPSYSSLQFRFQRRQFPISLCLAMTINKSQGQSLSQVGF</sequence>
<evidence type="ECO:0000313" key="4">
    <source>
        <dbReference type="Proteomes" id="UP000634136"/>
    </source>
</evidence>
<keyword evidence="3" id="KW-0547">Nucleotide-binding</keyword>
<dbReference type="AlphaFoldDB" id="A0A834SSR8"/>
<feature type="domain" description="DNA helicase Pif1-like 2B" evidence="2">
    <location>
        <begin position="182"/>
        <end position="227"/>
    </location>
</feature>
<gene>
    <name evidence="3" type="ORF">G2W53_035018</name>
</gene>
<dbReference type="EMBL" id="JAAIUW010000011">
    <property type="protein sequence ID" value="KAF7808275.1"/>
    <property type="molecule type" value="Genomic_DNA"/>
</dbReference>
<evidence type="ECO:0000259" key="2">
    <source>
        <dbReference type="Pfam" id="PF21530"/>
    </source>
</evidence>
<feature type="compositionally biased region" description="Polar residues" evidence="1">
    <location>
        <begin position="8"/>
        <end position="32"/>
    </location>
</feature>
<keyword evidence="3" id="KW-0378">Hydrolase</keyword>
<accession>A0A834SSR8</accession>
<comment type="caution">
    <text evidence="3">The sequence shown here is derived from an EMBL/GenBank/DDBJ whole genome shotgun (WGS) entry which is preliminary data.</text>
</comment>
<dbReference type="Pfam" id="PF21530">
    <property type="entry name" value="Pif1_2B_dom"/>
    <property type="match status" value="1"/>
</dbReference>
<feature type="region of interest" description="Disordered" evidence="1">
    <location>
        <begin position="1"/>
        <end position="32"/>
    </location>
</feature>
<dbReference type="PANTHER" id="PTHR23274:SF48">
    <property type="entry name" value="ATP-DEPENDENT DNA HELICASE"/>
    <property type="match status" value="1"/>
</dbReference>
<protein>
    <submittedName>
        <fullName evidence="3">ATP-dependent DNA helicase PIF1-like</fullName>
    </submittedName>
</protein>
<dbReference type="InterPro" id="IPR049163">
    <property type="entry name" value="Pif1-like_2B_dom"/>
</dbReference>
<dbReference type="GO" id="GO:0004386">
    <property type="term" value="F:helicase activity"/>
    <property type="evidence" value="ECO:0007669"/>
    <property type="project" value="UniProtKB-KW"/>
</dbReference>
<dbReference type="InterPro" id="IPR027417">
    <property type="entry name" value="P-loop_NTPase"/>
</dbReference>
<dbReference type="GO" id="GO:0005657">
    <property type="term" value="C:replication fork"/>
    <property type="evidence" value="ECO:0007669"/>
    <property type="project" value="TreeGrafter"/>
</dbReference>
<dbReference type="Proteomes" id="UP000634136">
    <property type="component" value="Unassembled WGS sequence"/>
</dbReference>
<proteinExistence type="predicted"/>
<dbReference type="OrthoDB" id="1402958at2759"/>
<organism evidence="3 4">
    <name type="scientific">Senna tora</name>
    <dbReference type="NCBI Taxonomy" id="362788"/>
    <lineage>
        <taxon>Eukaryota</taxon>
        <taxon>Viridiplantae</taxon>
        <taxon>Streptophyta</taxon>
        <taxon>Embryophyta</taxon>
        <taxon>Tracheophyta</taxon>
        <taxon>Spermatophyta</taxon>
        <taxon>Magnoliopsida</taxon>
        <taxon>eudicotyledons</taxon>
        <taxon>Gunneridae</taxon>
        <taxon>Pentapetalae</taxon>
        <taxon>rosids</taxon>
        <taxon>fabids</taxon>
        <taxon>Fabales</taxon>
        <taxon>Fabaceae</taxon>
        <taxon>Caesalpinioideae</taxon>
        <taxon>Cassia clade</taxon>
        <taxon>Senna</taxon>
    </lineage>
</organism>
<dbReference type="PANTHER" id="PTHR23274">
    <property type="entry name" value="DNA HELICASE-RELATED"/>
    <property type="match status" value="1"/>
</dbReference>
<keyword evidence="4" id="KW-1185">Reference proteome</keyword>
<dbReference type="GO" id="GO:0006260">
    <property type="term" value="P:DNA replication"/>
    <property type="evidence" value="ECO:0007669"/>
    <property type="project" value="TreeGrafter"/>
</dbReference>
<dbReference type="SUPFAM" id="SSF52540">
    <property type="entry name" value="P-loop containing nucleoside triphosphate hydrolases"/>
    <property type="match status" value="1"/>
</dbReference>